<dbReference type="Proteomes" id="UP000823521">
    <property type="component" value="Unassembled WGS sequence"/>
</dbReference>
<evidence type="ECO:0000256" key="1">
    <source>
        <dbReference type="SAM" id="MobiDB-lite"/>
    </source>
</evidence>
<evidence type="ECO:0000313" key="3">
    <source>
        <dbReference type="Proteomes" id="UP000823521"/>
    </source>
</evidence>
<reference evidence="2 3" key="1">
    <citation type="submission" date="2019-12" db="EMBL/GenBank/DDBJ databases">
        <title>Whole genome sequencing of endophytic Actinobacterium Micromonospora sp. MPMI6T.</title>
        <authorList>
            <person name="Evv R."/>
            <person name="Podile A.R."/>
        </authorList>
    </citation>
    <scope>NUCLEOTIDE SEQUENCE [LARGE SCALE GENOMIC DNA]</scope>
    <source>
        <strain evidence="2 3">MPMI6</strain>
    </source>
</reference>
<evidence type="ECO:0000313" key="2">
    <source>
        <dbReference type="EMBL" id="MBO4209968.1"/>
    </source>
</evidence>
<sequence>MSPAEAGMGYMALLRNFDEAGVGDEVAARGERVDLHGFADGVFRHGVRAGASVIREVDRFVRRVGEVGHGTRIADSIRATWRGHGRVIVISDMQTFAPGRGTGEVTEAVPRCTGSTWAGTSGPRSTRVPRTGSSSGN</sequence>
<proteinExistence type="predicted"/>
<dbReference type="EMBL" id="WVUH01000381">
    <property type="protein sequence ID" value="MBO4209968.1"/>
    <property type="molecule type" value="Genomic_DNA"/>
</dbReference>
<accession>A0ABS3VZV0</accession>
<protein>
    <submittedName>
        <fullName evidence="2">Uncharacterized protein</fullName>
    </submittedName>
</protein>
<feature type="region of interest" description="Disordered" evidence="1">
    <location>
        <begin position="113"/>
        <end position="137"/>
    </location>
</feature>
<name>A0ABS3VZV0_MICEH</name>
<organism evidence="2 3">
    <name type="scientific">Micromonospora echinofusca</name>
    <dbReference type="NCBI Taxonomy" id="47858"/>
    <lineage>
        <taxon>Bacteria</taxon>
        <taxon>Bacillati</taxon>
        <taxon>Actinomycetota</taxon>
        <taxon>Actinomycetes</taxon>
        <taxon>Micromonosporales</taxon>
        <taxon>Micromonosporaceae</taxon>
        <taxon>Micromonospora</taxon>
    </lineage>
</organism>
<gene>
    <name evidence="2" type="ORF">GSF22_28835</name>
</gene>
<feature type="compositionally biased region" description="Polar residues" evidence="1">
    <location>
        <begin position="113"/>
        <end position="124"/>
    </location>
</feature>
<comment type="caution">
    <text evidence="2">The sequence shown here is derived from an EMBL/GenBank/DDBJ whole genome shotgun (WGS) entry which is preliminary data.</text>
</comment>
<dbReference type="RefSeq" id="WP_208817041.1">
    <property type="nucleotide sequence ID" value="NZ_WVUH01000381.1"/>
</dbReference>
<keyword evidence="3" id="KW-1185">Reference proteome</keyword>